<accession>A0A8H8R3L2</accession>
<dbReference type="Proteomes" id="UP000431533">
    <property type="component" value="Unassembled WGS sequence"/>
</dbReference>
<evidence type="ECO:0000256" key="5">
    <source>
        <dbReference type="ARBA" id="ARBA00042096"/>
    </source>
</evidence>
<dbReference type="GeneID" id="41984649"/>
<evidence type="ECO:0000313" key="8">
    <source>
        <dbReference type="Proteomes" id="UP000431533"/>
    </source>
</evidence>
<dbReference type="GO" id="GO:0008623">
    <property type="term" value="C:CHRAC"/>
    <property type="evidence" value="ECO:0007669"/>
    <property type="project" value="TreeGrafter"/>
</dbReference>
<sequence length="277" mass="30377">MPPKKVVDVSKSATGDEGTPAKDQPLREGVNIEYSYETGERCPASEYTDTRQCDVGNDEKRNGVCELCSRAVCIPTSGKPSKIRVHQLARRVVLIESPRGNEIAHQEGRKTLASRDIISALKALEFPDWEDRLQAELDKYTEIQTDKRLNYKKKVADNKVGTAEGAQAGEGGDGNNDLGEGGSHQDREGQPAAKKARLEPGVTSDIDSSVMIQEGGDQMGEHTADESGEDDENHPDEAEDDEDEGDHEERLEVEDQLEDIEPQEAEDEALDNGEDSD</sequence>
<protein>
    <recommendedName>
        <fullName evidence="4">DNA polymerase epsilon subunit D</fullName>
    </recommendedName>
    <alternativeName>
        <fullName evidence="5">DNA polymerase II subunit D</fullName>
    </alternativeName>
</protein>
<dbReference type="GO" id="GO:0006272">
    <property type="term" value="P:leading strand elongation"/>
    <property type="evidence" value="ECO:0007669"/>
    <property type="project" value="TreeGrafter"/>
</dbReference>
<dbReference type="GO" id="GO:0046982">
    <property type="term" value="F:protein heterodimerization activity"/>
    <property type="evidence" value="ECO:0007669"/>
    <property type="project" value="InterPro"/>
</dbReference>
<evidence type="ECO:0000313" key="7">
    <source>
        <dbReference type="EMBL" id="TVY26865.1"/>
    </source>
</evidence>
<dbReference type="GO" id="GO:0008622">
    <property type="term" value="C:epsilon DNA polymerase complex"/>
    <property type="evidence" value="ECO:0007669"/>
    <property type="project" value="TreeGrafter"/>
</dbReference>
<evidence type="ECO:0000256" key="4">
    <source>
        <dbReference type="ARBA" id="ARBA00039775"/>
    </source>
</evidence>
<keyword evidence="3" id="KW-0539">Nucleus</keyword>
<dbReference type="AlphaFoldDB" id="A0A8H8R3L2"/>
<evidence type="ECO:0000256" key="1">
    <source>
        <dbReference type="ARBA" id="ARBA00004123"/>
    </source>
</evidence>
<gene>
    <name evidence="7" type="ORF">LHYA1_G004451</name>
</gene>
<dbReference type="SUPFAM" id="SSF47113">
    <property type="entry name" value="Histone-fold"/>
    <property type="match status" value="1"/>
</dbReference>
<dbReference type="OrthoDB" id="1707486at2759"/>
<dbReference type="GO" id="GO:0031490">
    <property type="term" value="F:chromatin DNA binding"/>
    <property type="evidence" value="ECO:0007669"/>
    <property type="project" value="TreeGrafter"/>
</dbReference>
<dbReference type="PANTHER" id="PTHR46172">
    <property type="entry name" value="DNA POLYMERASE EPSILON SUBUNIT 3"/>
    <property type="match status" value="1"/>
</dbReference>
<evidence type="ECO:0000256" key="3">
    <source>
        <dbReference type="ARBA" id="ARBA00023242"/>
    </source>
</evidence>
<dbReference type="InterPro" id="IPR051377">
    <property type="entry name" value="DNA_Pol-Epsilon_Subunit"/>
</dbReference>
<dbReference type="RefSeq" id="XP_031005653.1">
    <property type="nucleotide sequence ID" value="XM_031149410.1"/>
</dbReference>
<dbReference type="PANTHER" id="PTHR46172:SF1">
    <property type="entry name" value="DNA POLYMERASE EPSILON SUBUNIT 3"/>
    <property type="match status" value="1"/>
</dbReference>
<reference evidence="7 8" key="1">
    <citation type="submission" date="2018-05" db="EMBL/GenBank/DDBJ databases">
        <title>Genome sequencing and assembly of the regulated plant pathogen Lachnellula willkommii and related sister species for the development of diagnostic species identification markers.</title>
        <authorList>
            <person name="Giroux E."/>
            <person name="Bilodeau G."/>
        </authorList>
    </citation>
    <scope>NUCLEOTIDE SEQUENCE [LARGE SCALE GENOMIC DNA]</scope>
    <source>
        <strain evidence="7 8">CBS 185.66</strain>
    </source>
</reference>
<keyword evidence="2" id="KW-0235">DNA replication</keyword>
<name>A0A8H8R3L2_9HELO</name>
<feature type="compositionally biased region" description="Gly residues" evidence="6">
    <location>
        <begin position="168"/>
        <end position="182"/>
    </location>
</feature>
<dbReference type="GO" id="GO:0006974">
    <property type="term" value="P:DNA damage response"/>
    <property type="evidence" value="ECO:0007669"/>
    <property type="project" value="TreeGrafter"/>
</dbReference>
<dbReference type="InterPro" id="IPR009072">
    <property type="entry name" value="Histone-fold"/>
</dbReference>
<feature type="region of interest" description="Disordered" evidence="6">
    <location>
        <begin position="162"/>
        <end position="277"/>
    </location>
</feature>
<organism evidence="7 8">
    <name type="scientific">Lachnellula hyalina</name>
    <dbReference type="NCBI Taxonomy" id="1316788"/>
    <lineage>
        <taxon>Eukaryota</taxon>
        <taxon>Fungi</taxon>
        <taxon>Dikarya</taxon>
        <taxon>Ascomycota</taxon>
        <taxon>Pezizomycotina</taxon>
        <taxon>Leotiomycetes</taxon>
        <taxon>Helotiales</taxon>
        <taxon>Lachnaceae</taxon>
        <taxon>Lachnellula</taxon>
    </lineage>
</organism>
<keyword evidence="8" id="KW-1185">Reference proteome</keyword>
<dbReference type="Gene3D" id="1.10.20.10">
    <property type="entry name" value="Histone, subunit A"/>
    <property type="match status" value="1"/>
</dbReference>
<comment type="caution">
    <text evidence="7">The sequence shown here is derived from an EMBL/GenBank/DDBJ whole genome shotgun (WGS) entry which is preliminary data.</text>
</comment>
<evidence type="ECO:0000256" key="6">
    <source>
        <dbReference type="SAM" id="MobiDB-lite"/>
    </source>
</evidence>
<dbReference type="GO" id="GO:0031507">
    <property type="term" value="P:heterochromatin formation"/>
    <property type="evidence" value="ECO:0007669"/>
    <property type="project" value="TreeGrafter"/>
</dbReference>
<proteinExistence type="predicted"/>
<feature type="region of interest" description="Disordered" evidence="6">
    <location>
        <begin position="1"/>
        <end position="28"/>
    </location>
</feature>
<dbReference type="EMBL" id="QGMH01000060">
    <property type="protein sequence ID" value="TVY26865.1"/>
    <property type="molecule type" value="Genomic_DNA"/>
</dbReference>
<feature type="compositionally biased region" description="Acidic residues" evidence="6">
    <location>
        <begin position="226"/>
        <end position="277"/>
    </location>
</feature>
<evidence type="ECO:0000256" key="2">
    <source>
        <dbReference type="ARBA" id="ARBA00022705"/>
    </source>
</evidence>
<comment type="subcellular location">
    <subcellularLocation>
        <location evidence="1">Nucleus</location>
    </subcellularLocation>
</comment>